<accession>X1IWA6</accession>
<feature type="non-terminal residue" evidence="2">
    <location>
        <position position="1"/>
    </location>
</feature>
<gene>
    <name evidence="2" type="ORF">S03H2_41885</name>
</gene>
<dbReference type="Gene3D" id="2.160.20.10">
    <property type="entry name" value="Single-stranded right-handed beta-helix, Pectin lyase-like"/>
    <property type="match status" value="1"/>
</dbReference>
<sequence>RLGNGILEASINSTIINNVCENNSYGIHMWFSDSPSVINNKFNQNYAGGILILDTNNVKIYNNSIEYNKKFGGIIVQNGIRGSISYNLILENVGYGVTLNGGTVYYVIHHNSFFNNLIYSNALSQASDDGEGNYWYHPDD</sequence>
<reference evidence="2" key="1">
    <citation type="journal article" date="2014" name="Front. Microbiol.">
        <title>High frequency of phylogenetically diverse reductive dehalogenase-homologous genes in deep subseafloor sedimentary metagenomes.</title>
        <authorList>
            <person name="Kawai M."/>
            <person name="Futagami T."/>
            <person name="Toyoda A."/>
            <person name="Takaki Y."/>
            <person name="Nishi S."/>
            <person name="Hori S."/>
            <person name="Arai W."/>
            <person name="Tsubouchi T."/>
            <person name="Morono Y."/>
            <person name="Uchiyama I."/>
            <person name="Ito T."/>
            <person name="Fujiyama A."/>
            <person name="Inagaki F."/>
            <person name="Takami H."/>
        </authorList>
    </citation>
    <scope>NUCLEOTIDE SEQUENCE</scope>
    <source>
        <strain evidence="2">Expedition CK06-06</strain>
    </source>
</reference>
<dbReference type="SUPFAM" id="SSF51126">
    <property type="entry name" value="Pectin lyase-like"/>
    <property type="match status" value="1"/>
</dbReference>
<name>X1IWA6_9ZZZZ</name>
<proteinExistence type="predicted"/>
<dbReference type="InterPro" id="IPR006626">
    <property type="entry name" value="PbH1"/>
</dbReference>
<dbReference type="SMART" id="SM00710">
    <property type="entry name" value="PbH1"/>
    <property type="match status" value="4"/>
</dbReference>
<dbReference type="InterPro" id="IPR012334">
    <property type="entry name" value="Pectin_lyas_fold"/>
</dbReference>
<organism evidence="2">
    <name type="scientific">marine sediment metagenome</name>
    <dbReference type="NCBI Taxonomy" id="412755"/>
    <lineage>
        <taxon>unclassified sequences</taxon>
        <taxon>metagenomes</taxon>
        <taxon>ecological metagenomes</taxon>
    </lineage>
</organism>
<dbReference type="NCBIfam" id="TIGR03804">
    <property type="entry name" value="para_beta_helix"/>
    <property type="match status" value="2"/>
</dbReference>
<dbReference type="InterPro" id="IPR022441">
    <property type="entry name" value="Para_beta_helix_rpt-2"/>
</dbReference>
<feature type="domain" description="Right handed beta helix" evidence="1">
    <location>
        <begin position="12"/>
        <end position="121"/>
    </location>
</feature>
<dbReference type="EMBL" id="BARU01026043">
    <property type="protein sequence ID" value="GAH73515.1"/>
    <property type="molecule type" value="Genomic_DNA"/>
</dbReference>
<protein>
    <recommendedName>
        <fullName evidence="1">Right handed beta helix domain-containing protein</fullName>
    </recommendedName>
</protein>
<dbReference type="InterPro" id="IPR039448">
    <property type="entry name" value="Beta_helix"/>
</dbReference>
<evidence type="ECO:0000259" key="1">
    <source>
        <dbReference type="Pfam" id="PF13229"/>
    </source>
</evidence>
<comment type="caution">
    <text evidence="2">The sequence shown here is derived from an EMBL/GenBank/DDBJ whole genome shotgun (WGS) entry which is preliminary data.</text>
</comment>
<evidence type="ECO:0000313" key="2">
    <source>
        <dbReference type="EMBL" id="GAH73515.1"/>
    </source>
</evidence>
<dbReference type="AlphaFoldDB" id="X1IWA6"/>
<dbReference type="Pfam" id="PF13229">
    <property type="entry name" value="Beta_helix"/>
    <property type="match status" value="1"/>
</dbReference>
<dbReference type="InterPro" id="IPR011050">
    <property type="entry name" value="Pectin_lyase_fold/virulence"/>
</dbReference>